<evidence type="ECO:0000313" key="2">
    <source>
        <dbReference type="EMBL" id="KAK7962630.1"/>
    </source>
</evidence>
<keyword evidence="1" id="KW-0812">Transmembrane</keyword>
<reference evidence="2 3" key="1">
    <citation type="submission" date="2023-01" db="EMBL/GenBank/DDBJ databases">
        <title>Analysis of 21 Apiospora genomes using comparative genomics revels a genus with tremendous synthesis potential of carbohydrate active enzymes and secondary metabolites.</title>
        <authorList>
            <person name="Sorensen T."/>
        </authorList>
    </citation>
    <scope>NUCLEOTIDE SEQUENCE [LARGE SCALE GENOMIC DNA]</scope>
    <source>
        <strain evidence="2 3">CBS 24483</strain>
    </source>
</reference>
<dbReference type="PANTHER" id="PTHR36978">
    <property type="entry name" value="P-LOOP CONTAINING NUCLEOTIDE TRIPHOSPHATE HYDROLASE"/>
    <property type="match status" value="1"/>
</dbReference>
<name>A0ABR1QRQ9_9PEZI</name>
<dbReference type="SUPFAM" id="SSF52540">
    <property type="entry name" value="P-loop containing nucleoside triphosphate hydrolases"/>
    <property type="match status" value="1"/>
</dbReference>
<keyword evidence="1" id="KW-1133">Transmembrane helix</keyword>
<dbReference type="Gene3D" id="3.40.50.300">
    <property type="entry name" value="P-loop containing nucleotide triphosphate hydrolases"/>
    <property type="match status" value="1"/>
</dbReference>
<accession>A0ABR1QRQ9</accession>
<dbReference type="PANTHER" id="PTHR36978:SF3">
    <property type="entry name" value="P-LOOP CONTAINING NUCLEOSIDE TRIPHOSPHATE HYDROLASE PROTEIN"/>
    <property type="match status" value="1"/>
</dbReference>
<dbReference type="Pfam" id="PF17784">
    <property type="entry name" value="Sulfotransfer_4"/>
    <property type="match status" value="1"/>
</dbReference>
<protein>
    <recommendedName>
        <fullName evidence="4">NAD dependent epimerase/dehydratase</fullName>
    </recommendedName>
</protein>
<feature type="transmembrane region" description="Helical" evidence="1">
    <location>
        <begin position="237"/>
        <end position="260"/>
    </location>
</feature>
<dbReference type="Proteomes" id="UP001391051">
    <property type="component" value="Unassembled WGS sequence"/>
</dbReference>
<keyword evidence="1" id="KW-0472">Membrane</keyword>
<organism evidence="2 3">
    <name type="scientific">Apiospora aurea</name>
    <dbReference type="NCBI Taxonomy" id="335848"/>
    <lineage>
        <taxon>Eukaryota</taxon>
        <taxon>Fungi</taxon>
        <taxon>Dikarya</taxon>
        <taxon>Ascomycota</taxon>
        <taxon>Pezizomycotina</taxon>
        <taxon>Sordariomycetes</taxon>
        <taxon>Xylariomycetidae</taxon>
        <taxon>Amphisphaeriales</taxon>
        <taxon>Apiosporaceae</taxon>
        <taxon>Apiospora</taxon>
    </lineage>
</organism>
<evidence type="ECO:0008006" key="4">
    <source>
        <dbReference type="Google" id="ProtNLM"/>
    </source>
</evidence>
<dbReference type="InterPro" id="IPR040632">
    <property type="entry name" value="Sulfotransfer_4"/>
</dbReference>
<evidence type="ECO:0000256" key="1">
    <source>
        <dbReference type="SAM" id="Phobius"/>
    </source>
</evidence>
<dbReference type="RefSeq" id="XP_066704741.1">
    <property type="nucleotide sequence ID" value="XM_066839677.1"/>
</dbReference>
<sequence>MGGSLSKPDPSRSSLEVIGAGYSRTGTSSMQLALEKLVDGPIYHGGTQIWLSGDDNRTKLWALACEAKFVQHDAALTRKLVREAVRGYAGLVDIPGIWFVPELVDLFPGVRVVLNTRAPDRWWPSFANVLGHLPPLFGLLTAPRPSVRWIPGLLRGFERSVDELLVADGREPGVYGSFLLDLYQNDIIQSVPKEQLLVMEVKDGWPPLAQFLQKPVPDEEFPRVNEKAAFDRQAKAILIKLVLTWVGIVVTTGSSAYLGWRLWQRQ</sequence>
<dbReference type="EMBL" id="JAQQWE010000002">
    <property type="protein sequence ID" value="KAK7962630.1"/>
    <property type="molecule type" value="Genomic_DNA"/>
</dbReference>
<dbReference type="InterPro" id="IPR027417">
    <property type="entry name" value="P-loop_NTPase"/>
</dbReference>
<keyword evidence="3" id="KW-1185">Reference proteome</keyword>
<comment type="caution">
    <text evidence="2">The sequence shown here is derived from an EMBL/GenBank/DDBJ whole genome shotgun (WGS) entry which is preliminary data.</text>
</comment>
<proteinExistence type="predicted"/>
<gene>
    <name evidence="2" type="ORF">PG986_003455</name>
</gene>
<evidence type="ECO:0000313" key="3">
    <source>
        <dbReference type="Proteomes" id="UP001391051"/>
    </source>
</evidence>
<dbReference type="GeneID" id="92072739"/>